<organism evidence="4 5">
    <name type="scientific">Ceratina calcarata</name>
    <dbReference type="NCBI Taxonomy" id="156304"/>
    <lineage>
        <taxon>Eukaryota</taxon>
        <taxon>Metazoa</taxon>
        <taxon>Ecdysozoa</taxon>
        <taxon>Arthropoda</taxon>
        <taxon>Hexapoda</taxon>
        <taxon>Insecta</taxon>
        <taxon>Pterygota</taxon>
        <taxon>Neoptera</taxon>
        <taxon>Endopterygota</taxon>
        <taxon>Hymenoptera</taxon>
        <taxon>Apocrita</taxon>
        <taxon>Aculeata</taxon>
        <taxon>Apoidea</taxon>
        <taxon>Anthophila</taxon>
        <taxon>Apidae</taxon>
        <taxon>Ceratina</taxon>
        <taxon>Zadontomerus</taxon>
    </lineage>
</organism>
<dbReference type="InterPro" id="IPR023674">
    <property type="entry name" value="Ribosomal_uL1-like"/>
</dbReference>
<evidence type="ECO:0000313" key="4">
    <source>
        <dbReference type="Proteomes" id="UP000694925"/>
    </source>
</evidence>
<dbReference type="GeneID" id="108626589"/>
<evidence type="ECO:0000256" key="1">
    <source>
        <dbReference type="ARBA" id="ARBA00010531"/>
    </source>
</evidence>
<comment type="similarity">
    <text evidence="1">Belongs to the universal ribosomal protein uL1 family.</text>
</comment>
<dbReference type="Gene3D" id="3.40.50.790">
    <property type="match status" value="1"/>
</dbReference>
<protein>
    <submittedName>
        <fullName evidence="5">Uncharacterized protein LOC108626589</fullName>
    </submittedName>
</protein>
<dbReference type="GO" id="GO:0005840">
    <property type="term" value="C:ribosome"/>
    <property type="evidence" value="ECO:0007669"/>
    <property type="project" value="UniProtKB-KW"/>
</dbReference>
<name>A0AAJ7J2W9_9HYME</name>
<reference evidence="5" key="1">
    <citation type="submission" date="2025-08" db="UniProtKB">
        <authorList>
            <consortium name="RefSeq"/>
        </authorList>
    </citation>
    <scope>IDENTIFICATION</scope>
    <source>
        <tissue evidence="5">Whole body</tissue>
    </source>
</reference>
<gene>
    <name evidence="5" type="primary">LOC108626589</name>
</gene>
<dbReference type="PANTHER" id="PTHR36427">
    <property type="entry name" value="54S RIBOSOMAL PROTEIN L1, MITOCHONDRIAL"/>
    <property type="match status" value="1"/>
</dbReference>
<dbReference type="Pfam" id="PF00687">
    <property type="entry name" value="Ribosomal_L1"/>
    <property type="match status" value="1"/>
</dbReference>
<dbReference type="RefSeq" id="XP_017882817.1">
    <property type="nucleotide sequence ID" value="XM_018027328.2"/>
</dbReference>
<dbReference type="InterPro" id="IPR016095">
    <property type="entry name" value="Ribosomal_uL1_3-a/b-sand"/>
</dbReference>
<dbReference type="Gene3D" id="3.30.190.20">
    <property type="match status" value="1"/>
</dbReference>
<dbReference type="CDD" id="cd00403">
    <property type="entry name" value="Ribosomal_L1"/>
    <property type="match status" value="1"/>
</dbReference>
<dbReference type="InterPro" id="IPR028364">
    <property type="entry name" value="Ribosomal_uL1/biogenesis"/>
</dbReference>
<dbReference type="KEGG" id="ccal:108626589"/>
<evidence type="ECO:0000313" key="5">
    <source>
        <dbReference type="RefSeq" id="XP_017882817.1"/>
    </source>
</evidence>
<keyword evidence="2" id="KW-0689">Ribosomal protein</keyword>
<dbReference type="AlphaFoldDB" id="A0AAJ7J2W9"/>
<dbReference type="SUPFAM" id="SSF56808">
    <property type="entry name" value="Ribosomal protein L1"/>
    <property type="match status" value="1"/>
</dbReference>
<keyword evidence="3" id="KW-0687">Ribonucleoprotein</keyword>
<evidence type="ECO:0000256" key="2">
    <source>
        <dbReference type="ARBA" id="ARBA00022980"/>
    </source>
</evidence>
<dbReference type="Proteomes" id="UP000694925">
    <property type="component" value="Unplaced"/>
</dbReference>
<evidence type="ECO:0000256" key="3">
    <source>
        <dbReference type="ARBA" id="ARBA00023274"/>
    </source>
</evidence>
<dbReference type="PANTHER" id="PTHR36427:SF3">
    <property type="entry name" value="LARGE RIBOSOMAL SUBUNIT PROTEIN UL1M"/>
    <property type="match status" value="1"/>
</dbReference>
<proteinExistence type="inferred from homology"/>
<dbReference type="CTD" id="65008"/>
<sequence>MPTYTYIQYTHKSCRLTWSYLNLIEVLSHKVMTMLTGWLTSTLRSTYNYSAGYNACCNIFMQTRNYAARRGTREKRDKLKKKKAKAVVEKVGFIPHNMRNKVVKKTISPLSVIDDSWKREAIDDVWVVKYHQYPVYSLEEAIKCHRELHHPTMMNKPNVPLTAIIDLDLKREKKNRFVEKFARVVDTPHTFKQVGELRTVLAFCKSPTEQENARNAGADFVGGAELIKQIQTGAFTFREYQHIIAHADILTDLLLIRGLLKRKFPNIKAGTLGNDMSKLITRFKDGIHYTAVPDAVHKEYGRIDAVFGLLDMDTKQLEENFDSLLKDIEVMKPKPDESYIKRYTSVEW</sequence>
<accession>A0AAJ7J2W9</accession>
<dbReference type="GO" id="GO:1990904">
    <property type="term" value="C:ribonucleoprotein complex"/>
    <property type="evidence" value="ECO:0007669"/>
    <property type="project" value="UniProtKB-KW"/>
</dbReference>
<keyword evidence="4" id="KW-1185">Reference proteome</keyword>